<reference evidence="2 3" key="1">
    <citation type="submission" date="2023-03" db="EMBL/GenBank/DDBJ databases">
        <title>WGS of Gossypium arboreum.</title>
        <authorList>
            <person name="Yu D."/>
        </authorList>
    </citation>
    <scope>NUCLEOTIDE SEQUENCE [LARGE SCALE GENOMIC DNA]</scope>
    <source>
        <tissue evidence="2">Leaf</tissue>
    </source>
</reference>
<dbReference type="EMBL" id="JARKNE010000007">
    <property type="protein sequence ID" value="KAK5819925.1"/>
    <property type="molecule type" value="Genomic_DNA"/>
</dbReference>
<dbReference type="Pfam" id="PF03372">
    <property type="entry name" value="Exo_endo_phos"/>
    <property type="match status" value="1"/>
</dbReference>
<evidence type="ECO:0000313" key="2">
    <source>
        <dbReference type="EMBL" id="KAK5819925.1"/>
    </source>
</evidence>
<comment type="caution">
    <text evidence="2">The sequence shown here is derived from an EMBL/GenBank/DDBJ whole genome shotgun (WGS) entry which is preliminary data.</text>
</comment>
<gene>
    <name evidence="2" type="ORF">PVK06_024959</name>
</gene>
<keyword evidence="3" id="KW-1185">Reference proteome</keyword>
<dbReference type="Proteomes" id="UP001358586">
    <property type="component" value="Chromosome 7"/>
</dbReference>
<dbReference type="InterPro" id="IPR036691">
    <property type="entry name" value="Endo/exonu/phosph_ase_sf"/>
</dbReference>
<accession>A0ABR0PFJ3</accession>
<feature type="domain" description="Endonuclease/exonuclease/phosphatase" evidence="1">
    <location>
        <begin position="24"/>
        <end position="164"/>
    </location>
</feature>
<dbReference type="PANTHER" id="PTHR33710">
    <property type="entry name" value="BNAC02G09200D PROTEIN"/>
    <property type="match status" value="1"/>
</dbReference>
<dbReference type="InterPro" id="IPR005135">
    <property type="entry name" value="Endo/exonuclease/phosphatase"/>
</dbReference>
<protein>
    <recommendedName>
        <fullName evidence="1">Endonuclease/exonuclease/phosphatase domain-containing protein</fullName>
    </recommendedName>
</protein>
<proteinExistence type="predicted"/>
<dbReference type="PANTHER" id="PTHR33710:SF64">
    <property type="entry name" value="ENDONUCLEASE_EXONUCLEASE_PHOSPHATASE DOMAIN-CONTAINING PROTEIN"/>
    <property type="match status" value="1"/>
</dbReference>
<dbReference type="SUPFAM" id="SSF56219">
    <property type="entry name" value="DNase I-like"/>
    <property type="match status" value="1"/>
</dbReference>
<sequence>MSANDFRRVQNKCRMQNGLAVNSEGRSGGLALMWRDGMDVSIQNYSKHHIDSMVKLENNENIRVTGFYGHANSNLRSSSWDILRRVRESVREEWIVGGDFNAILNDAEKEGGRRGVRAQMNEFKEVMDDLALVDIKPDSGWFTWVNNRSGGGLIKEIIDRFISSVLVVEKFPFISTKVVRQTQSDHGAIILDLWGRKPKAYPTDKRLCFKFDVCWAGDVEAKNVIERAWNRDATDFGEKIERVRLALGPWQRKKYGNLKRDMQKLEKHID</sequence>
<evidence type="ECO:0000313" key="3">
    <source>
        <dbReference type="Proteomes" id="UP001358586"/>
    </source>
</evidence>
<dbReference type="Gene3D" id="3.60.10.10">
    <property type="entry name" value="Endonuclease/exonuclease/phosphatase"/>
    <property type="match status" value="1"/>
</dbReference>
<organism evidence="2 3">
    <name type="scientific">Gossypium arboreum</name>
    <name type="common">Tree cotton</name>
    <name type="synonym">Gossypium nanking</name>
    <dbReference type="NCBI Taxonomy" id="29729"/>
    <lineage>
        <taxon>Eukaryota</taxon>
        <taxon>Viridiplantae</taxon>
        <taxon>Streptophyta</taxon>
        <taxon>Embryophyta</taxon>
        <taxon>Tracheophyta</taxon>
        <taxon>Spermatophyta</taxon>
        <taxon>Magnoliopsida</taxon>
        <taxon>eudicotyledons</taxon>
        <taxon>Gunneridae</taxon>
        <taxon>Pentapetalae</taxon>
        <taxon>rosids</taxon>
        <taxon>malvids</taxon>
        <taxon>Malvales</taxon>
        <taxon>Malvaceae</taxon>
        <taxon>Malvoideae</taxon>
        <taxon>Gossypium</taxon>
    </lineage>
</organism>
<name>A0ABR0PFJ3_GOSAR</name>
<evidence type="ECO:0000259" key="1">
    <source>
        <dbReference type="Pfam" id="PF03372"/>
    </source>
</evidence>